<dbReference type="Gene3D" id="2.30.30.40">
    <property type="entry name" value="SH3 Domains"/>
    <property type="match status" value="5"/>
</dbReference>
<dbReference type="InterPro" id="IPR002508">
    <property type="entry name" value="MurNAc-LAA_cat"/>
</dbReference>
<dbReference type="GO" id="GO:0009253">
    <property type="term" value="P:peptidoglycan catabolic process"/>
    <property type="evidence" value="ECO:0007669"/>
    <property type="project" value="InterPro"/>
</dbReference>
<dbReference type="InterPro" id="IPR052354">
    <property type="entry name" value="Cell_Wall_Dynamics_Protein"/>
</dbReference>
<dbReference type="PANTHER" id="PTHR34408:SF1">
    <property type="entry name" value="GLYCOSYL HYDROLASE FAMILY 19 DOMAIN-CONTAINING PROTEIN HI_1415"/>
    <property type="match status" value="1"/>
</dbReference>
<dbReference type="AlphaFoldDB" id="A0A0A8X894"/>
<keyword evidence="6" id="KW-1185">Reference proteome</keyword>
<keyword evidence="1 5" id="KW-0378">Hydrolase</keyword>
<name>A0A0A8X894_MESS1</name>
<dbReference type="EC" id="3.5.1.28" evidence="5"/>
<gene>
    <name evidence="5" type="ORF">SAMD00020551_4321</name>
</gene>
<dbReference type="Pfam" id="PF08239">
    <property type="entry name" value="SH3_3"/>
    <property type="match status" value="5"/>
</dbReference>
<dbReference type="SUPFAM" id="SSF53187">
    <property type="entry name" value="Zn-dependent exopeptidases"/>
    <property type="match status" value="1"/>
</dbReference>
<feature type="domain" description="SH3b" evidence="4">
    <location>
        <begin position="202"/>
        <end position="264"/>
    </location>
</feature>
<dbReference type="SMART" id="SM00287">
    <property type="entry name" value="SH3b"/>
    <property type="match status" value="5"/>
</dbReference>
<dbReference type="SMART" id="SM00646">
    <property type="entry name" value="Ami_3"/>
    <property type="match status" value="1"/>
</dbReference>
<evidence type="ECO:0000256" key="2">
    <source>
        <dbReference type="ARBA" id="ARBA00023316"/>
    </source>
</evidence>
<feature type="region of interest" description="Disordered" evidence="3">
    <location>
        <begin position="188"/>
        <end position="208"/>
    </location>
</feature>
<dbReference type="Pfam" id="PF01520">
    <property type="entry name" value="Amidase_3"/>
    <property type="match status" value="1"/>
</dbReference>
<feature type="domain" description="SH3b" evidence="4">
    <location>
        <begin position="128"/>
        <end position="190"/>
    </location>
</feature>
<dbReference type="GO" id="GO:0071555">
    <property type="term" value="P:cell wall organization"/>
    <property type="evidence" value="ECO:0007669"/>
    <property type="project" value="UniProtKB-KW"/>
</dbReference>
<organism evidence="5 6">
    <name type="scientific">Mesobacillus selenatarsenatis (strain DSM 18680 / JCM 14380 / FERM P-15431 / SF-1)</name>
    <dbReference type="NCBI Taxonomy" id="1321606"/>
    <lineage>
        <taxon>Bacteria</taxon>
        <taxon>Bacillati</taxon>
        <taxon>Bacillota</taxon>
        <taxon>Bacilli</taxon>
        <taxon>Bacillales</taxon>
        <taxon>Bacillaceae</taxon>
        <taxon>Mesobacillus</taxon>
    </lineage>
</organism>
<dbReference type="Gene3D" id="3.40.630.40">
    <property type="entry name" value="Zn-dependent exopeptidases"/>
    <property type="match status" value="1"/>
</dbReference>
<sequence length="610" mass="65622">MILPEKSGNIFLKRMREGGRSLPKNRMVPIILCLMLIFGSLPALESARADNGSVSITATSLNVRTGPGLSYPISGSVKKGEKFSIVKEEGDWIQISLGGSKKGWVAQWFTAKEAAKTAVSPAVSPNTKATGSVTVNGLRVRKGPGTNHQVIGSFNSGQAVEVLSSNGNWVEVSTIGLRGWVSKEYITTKESKSSEAPPSSTKTSGTVSATSLNVREKPSMNSGKIGQLSYGAAVTVHSQSNGWAEITYAGKSAWVSAEHLKISGKPVADSGKAPTPIDQFTGTVTASQLNVRDKNSLDGSVIGSVSKGQSFKILDEQNNWVKIEFQSGKTGWAAGWFFDKKKNGSVAAPSQSVKNSSVSMLHNGTNIRKGPSTGTAVIFRANQGDSFEIISVEKDWYKIALPNGASGFVAGWIVSVQGTAPQIERPGAEKHTKNKTIVIDPGHGGRDNGTTGVRGTLEKTLTLKTAQLLYDKLRAAGTNVILTRNNDQYISLGSRVSSSHYQNADAFISIHYDSINDRTVRGMTTYYYNSKQKPLGEQIHSSIVSKTMLKDRGTRFGDYHVIRENKQAAVLLELGYLSNPAEEMLVNTSQYQEAVANGIFEGLARYFKNN</sequence>
<evidence type="ECO:0000313" key="6">
    <source>
        <dbReference type="Proteomes" id="UP000031014"/>
    </source>
</evidence>
<evidence type="ECO:0000256" key="1">
    <source>
        <dbReference type="ARBA" id="ARBA00022801"/>
    </source>
</evidence>
<feature type="domain" description="SH3b" evidence="4">
    <location>
        <begin position="279"/>
        <end position="342"/>
    </location>
</feature>
<feature type="compositionally biased region" description="Low complexity" evidence="3">
    <location>
        <begin position="194"/>
        <end position="204"/>
    </location>
</feature>
<dbReference type="STRING" id="1321606.SAMD00020551_4321"/>
<dbReference type="InterPro" id="IPR017293">
    <property type="entry name" value="N-acetylmuramoyl-L-ala_amidase"/>
</dbReference>
<evidence type="ECO:0000256" key="3">
    <source>
        <dbReference type="SAM" id="MobiDB-lite"/>
    </source>
</evidence>
<comment type="caution">
    <text evidence="5">The sequence shown here is derived from an EMBL/GenBank/DDBJ whole genome shotgun (WGS) entry which is preliminary data.</text>
</comment>
<dbReference type="PANTHER" id="PTHR34408">
    <property type="entry name" value="FAMILY PROTEIN, PUTATIVE-RELATED"/>
    <property type="match status" value="1"/>
</dbReference>
<protein>
    <submittedName>
        <fullName evidence="5">N-acetylmuramoyl-L-alanine amidase</fullName>
        <ecNumber evidence="5">3.5.1.28</ecNumber>
    </submittedName>
</protein>
<dbReference type="Proteomes" id="UP000031014">
    <property type="component" value="Unassembled WGS sequence"/>
</dbReference>
<dbReference type="EMBL" id="BASE01000107">
    <property type="protein sequence ID" value="GAM16148.1"/>
    <property type="molecule type" value="Genomic_DNA"/>
</dbReference>
<reference evidence="5 6" key="1">
    <citation type="submission" date="2013-06" db="EMBL/GenBank/DDBJ databases">
        <title>Whole genome shotgun sequence of Bacillus selenatarsenatis SF-1.</title>
        <authorList>
            <person name="Kuroda M."/>
            <person name="Sei K."/>
            <person name="Yamashita M."/>
            <person name="Ike M."/>
        </authorList>
    </citation>
    <scope>NUCLEOTIDE SEQUENCE [LARGE SCALE GENOMIC DNA]</scope>
    <source>
        <strain evidence="5 6">SF-1</strain>
    </source>
</reference>
<keyword evidence="2" id="KW-0961">Cell wall biogenesis/degradation</keyword>
<dbReference type="GO" id="GO:0008745">
    <property type="term" value="F:N-acetylmuramoyl-L-alanine amidase activity"/>
    <property type="evidence" value="ECO:0007669"/>
    <property type="project" value="UniProtKB-EC"/>
</dbReference>
<feature type="domain" description="SH3b" evidence="4">
    <location>
        <begin position="49"/>
        <end position="114"/>
    </location>
</feature>
<dbReference type="CDD" id="cd02696">
    <property type="entry name" value="MurNAc-LAA"/>
    <property type="match status" value="1"/>
</dbReference>
<evidence type="ECO:0000313" key="5">
    <source>
        <dbReference type="EMBL" id="GAM16148.1"/>
    </source>
</evidence>
<evidence type="ECO:0000259" key="4">
    <source>
        <dbReference type="PROSITE" id="PS51781"/>
    </source>
</evidence>
<accession>A0A0A8X894</accession>
<proteinExistence type="predicted"/>
<feature type="domain" description="SH3b" evidence="4">
    <location>
        <begin position="354"/>
        <end position="417"/>
    </location>
</feature>
<dbReference type="PIRSF" id="PIRSF037846">
    <property type="entry name" value="Autolysin_YrvJ_prd"/>
    <property type="match status" value="1"/>
</dbReference>
<dbReference type="InterPro" id="IPR003646">
    <property type="entry name" value="SH3-like_bac-type"/>
</dbReference>
<dbReference type="PROSITE" id="PS51781">
    <property type="entry name" value="SH3B"/>
    <property type="match status" value="5"/>
</dbReference>